<dbReference type="InterPro" id="IPR017985">
    <property type="entry name" value="MeTrfase_CN4_CS"/>
</dbReference>
<organism evidence="8 9">
    <name type="scientific">Candidatus Symbiobacter mobilis CR</name>
    <dbReference type="NCBI Taxonomy" id="946483"/>
    <lineage>
        <taxon>Bacteria</taxon>
        <taxon>Pseudomonadati</taxon>
        <taxon>Pseudomonadota</taxon>
        <taxon>Betaproteobacteria</taxon>
        <taxon>Burkholderiales</taxon>
        <taxon>Comamonadaceae</taxon>
    </lineage>
</organism>
<keyword evidence="6" id="KW-0680">Restriction system</keyword>
<dbReference type="SUPFAM" id="SSF53335">
    <property type="entry name" value="S-adenosyl-L-methionine-dependent methyltransferases"/>
    <property type="match status" value="1"/>
</dbReference>
<dbReference type="GO" id="GO:0009307">
    <property type="term" value="P:DNA restriction-modification system"/>
    <property type="evidence" value="ECO:0007669"/>
    <property type="project" value="UniProtKB-KW"/>
</dbReference>
<dbReference type="HOGENOM" id="CLU_027633_0_1_4"/>
<dbReference type="KEGG" id="cbx:Cenrod_2247"/>
<evidence type="ECO:0000256" key="2">
    <source>
        <dbReference type="ARBA" id="ARBA00012185"/>
    </source>
</evidence>
<dbReference type="PROSITE" id="PS00093">
    <property type="entry name" value="N4_MTASE"/>
    <property type="match status" value="1"/>
</dbReference>
<reference evidence="8 9" key="1">
    <citation type="journal article" date="2013" name="Genome Biol.">
        <title>Genomic analysis reveals key aspects of prokaryotic symbiosis in the phototrophic consortium "Chlorochromatium aggregatum".</title>
        <authorList>
            <person name="Liu Z."/>
            <person name="Muller J."/>
            <person name="Li T."/>
            <person name="Alvey R.M."/>
            <person name="Vogl K."/>
            <person name="Frigaard N.U."/>
            <person name="Rockwell N.C."/>
            <person name="Boyd E.S."/>
            <person name="Tomsho L.P."/>
            <person name="Schuster S.C."/>
            <person name="Henke P."/>
            <person name="Rohde M."/>
            <person name="Overmann J."/>
            <person name="Bryant D.A."/>
        </authorList>
    </citation>
    <scope>NUCLEOTIDE SEQUENCE [LARGE SCALE GENOMIC DNA]</scope>
    <source>
        <strain evidence="8">CR</strain>
    </source>
</reference>
<comment type="similarity">
    <text evidence="1">Belongs to the N(4)/N(6)-methyltransferase family. N(4) subfamily.</text>
</comment>
<keyword evidence="4" id="KW-0808">Transferase</keyword>
<dbReference type="PATRIC" id="fig|946483.4.peg.2265"/>
<evidence type="ECO:0000256" key="1">
    <source>
        <dbReference type="ARBA" id="ARBA00010203"/>
    </source>
</evidence>
<keyword evidence="3 8" id="KW-0489">Methyltransferase</keyword>
<dbReference type="EC" id="2.1.1.113" evidence="2"/>
<evidence type="ECO:0000256" key="5">
    <source>
        <dbReference type="ARBA" id="ARBA00022691"/>
    </source>
</evidence>
<evidence type="ECO:0000256" key="7">
    <source>
        <dbReference type="ARBA" id="ARBA00049120"/>
    </source>
</evidence>
<dbReference type="InterPro" id="IPR029063">
    <property type="entry name" value="SAM-dependent_MTases_sf"/>
</dbReference>
<evidence type="ECO:0000256" key="4">
    <source>
        <dbReference type="ARBA" id="ARBA00022679"/>
    </source>
</evidence>
<sequence length="414" mass="46788">MSAVLELERTPLRQRSDYTYKFNAQTGRHGWLRLTPAYSLKVVEELITGHGKAKRIFDPFCGTGTTVLSSAYHGHVGVTTDINPFLVWFARAKTAHYSPKQICATRDAFASALALVRCQNIEPAPAPPIHNIERWWSPRALDFLRLLRAAIPAVTKENSAERTLLLIAFCRSLIQLSNAAFNHQSMSFKDDCQFDIGFDVDMEYVYSEDVRFVLSGASENPVGEGYVVFGDARNPAAVVEGLFDLVVTSPPYANRMSYIRELRPYMYWIGFLINGRDAGELDWTAIGGTWGIATSRLTDWKRSTDCFRSTYLSQVLDQISHSDNKNGAVLANYVAKYFDDIWTHFRRLIPVLCRGAELHYIVGNSTFYGTLVSTELLYAEMLTALGFSGVECRPIRKRNSKKELVEFDVVARWQ</sequence>
<keyword evidence="9" id="KW-1185">Reference proteome</keyword>
<dbReference type="Gene3D" id="3.40.50.150">
    <property type="entry name" value="Vaccinia Virus protein VP39"/>
    <property type="match status" value="2"/>
</dbReference>
<dbReference type="REBASE" id="71905">
    <property type="entry name" value="M.CbaCRORF2247P"/>
</dbReference>
<dbReference type="GO" id="GO:0003677">
    <property type="term" value="F:DNA binding"/>
    <property type="evidence" value="ECO:0007669"/>
    <property type="project" value="InterPro"/>
</dbReference>
<dbReference type="GO" id="GO:0032259">
    <property type="term" value="P:methylation"/>
    <property type="evidence" value="ECO:0007669"/>
    <property type="project" value="UniProtKB-KW"/>
</dbReference>
<evidence type="ECO:0000313" key="9">
    <source>
        <dbReference type="Proteomes" id="UP000017184"/>
    </source>
</evidence>
<gene>
    <name evidence="8" type="ORF">Cenrod_2247</name>
</gene>
<name>U5NA84_9BURK</name>
<accession>U5NA84</accession>
<evidence type="ECO:0000313" key="8">
    <source>
        <dbReference type="EMBL" id="AGX88312.1"/>
    </source>
</evidence>
<dbReference type="Proteomes" id="UP000017184">
    <property type="component" value="Chromosome"/>
</dbReference>
<dbReference type="RefSeq" id="WP_022775696.1">
    <property type="nucleotide sequence ID" value="NC_022576.1"/>
</dbReference>
<dbReference type="eggNOG" id="COG0863">
    <property type="taxonomic scope" value="Bacteria"/>
</dbReference>
<dbReference type="AlphaFoldDB" id="U5NA84"/>
<protein>
    <recommendedName>
        <fullName evidence="2">site-specific DNA-methyltransferase (cytosine-N(4)-specific)</fullName>
        <ecNumber evidence="2">2.1.1.113</ecNumber>
    </recommendedName>
</protein>
<proteinExistence type="inferred from homology"/>
<evidence type="ECO:0000256" key="6">
    <source>
        <dbReference type="ARBA" id="ARBA00022747"/>
    </source>
</evidence>
<dbReference type="OrthoDB" id="9816288at2"/>
<dbReference type="GO" id="GO:0015667">
    <property type="term" value="F:site-specific DNA-methyltransferase (cytosine-N4-specific) activity"/>
    <property type="evidence" value="ECO:0007669"/>
    <property type="project" value="UniProtKB-EC"/>
</dbReference>
<keyword evidence="5" id="KW-0949">S-adenosyl-L-methionine</keyword>
<evidence type="ECO:0000256" key="3">
    <source>
        <dbReference type="ARBA" id="ARBA00022603"/>
    </source>
</evidence>
<dbReference type="EMBL" id="CP004885">
    <property type="protein sequence ID" value="AGX88312.1"/>
    <property type="molecule type" value="Genomic_DNA"/>
</dbReference>
<dbReference type="STRING" id="946483.Cenrod_2247"/>
<comment type="catalytic activity">
    <reaction evidence="7">
        <text>a 2'-deoxycytidine in DNA + S-adenosyl-L-methionine = an N(4)-methyl-2'-deoxycytidine in DNA + S-adenosyl-L-homocysteine + H(+)</text>
        <dbReference type="Rhea" id="RHEA:16857"/>
        <dbReference type="Rhea" id="RHEA-COMP:11369"/>
        <dbReference type="Rhea" id="RHEA-COMP:13674"/>
        <dbReference type="ChEBI" id="CHEBI:15378"/>
        <dbReference type="ChEBI" id="CHEBI:57856"/>
        <dbReference type="ChEBI" id="CHEBI:59789"/>
        <dbReference type="ChEBI" id="CHEBI:85452"/>
        <dbReference type="ChEBI" id="CHEBI:137933"/>
        <dbReference type="EC" id="2.1.1.113"/>
    </reaction>
</comment>